<gene>
    <name evidence="1" type="ORF">AWC17_25090</name>
</gene>
<comment type="caution">
    <text evidence="1">The sequence shown here is derived from an EMBL/GenBank/DDBJ whole genome shotgun (WGS) entry which is preliminary data.</text>
</comment>
<organism evidence="1 2">
    <name type="scientific">Mycobacterium nebraskense</name>
    <dbReference type="NCBI Taxonomy" id="244292"/>
    <lineage>
        <taxon>Bacteria</taxon>
        <taxon>Bacillati</taxon>
        <taxon>Actinomycetota</taxon>
        <taxon>Actinomycetes</taxon>
        <taxon>Mycobacteriales</taxon>
        <taxon>Mycobacteriaceae</taxon>
        <taxon>Mycobacterium</taxon>
    </lineage>
</organism>
<accession>A0A0F5N5N0</accession>
<protein>
    <submittedName>
        <fullName evidence="1">Uncharacterized protein</fullName>
    </submittedName>
</protein>
<evidence type="ECO:0000313" key="1">
    <source>
        <dbReference type="EMBL" id="ORW32899.1"/>
    </source>
</evidence>
<reference evidence="1 2" key="1">
    <citation type="submission" date="2016-01" db="EMBL/GenBank/DDBJ databases">
        <title>The new phylogeny of the genus Mycobacterium.</title>
        <authorList>
            <person name="Tarcisio F."/>
            <person name="Conor M."/>
            <person name="Antonella G."/>
            <person name="Elisabetta G."/>
            <person name="Giulia F.S."/>
            <person name="Sara T."/>
            <person name="Anna F."/>
            <person name="Clotilde B."/>
            <person name="Roberto B."/>
            <person name="Veronica D.S."/>
            <person name="Fabio R."/>
            <person name="Monica P."/>
            <person name="Olivier J."/>
            <person name="Enrico T."/>
            <person name="Nicola S."/>
        </authorList>
    </citation>
    <scope>NUCLEOTIDE SEQUENCE [LARGE SCALE GENOMIC DNA]</scope>
    <source>
        <strain evidence="1 2">DSM 44803</strain>
    </source>
</reference>
<evidence type="ECO:0000313" key="2">
    <source>
        <dbReference type="Proteomes" id="UP000193781"/>
    </source>
</evidence>
<dbReference type="AlphaFoldDB" id="A0A0F5N5N0"/>
<sequence>MCYLTDFDSRQFSDRSEAFTAALHPGQRCRAGLAVFVTAPLSLCVYLEDTVALPLVDGGQPPKLDEERRSVIDILTLTLQTCLVGLVLRLPDTLARCRFRIDVHHVGTIGRTHRRALPS</sequence>
<keyword evidence="2" id="KW-1185">Reference proteome</keyword>
<proteinExistence type="predicted"/>
<dbReference type="Proteomes" id="UP000193781">
    <property type="component" value="Unassembled WGS sequence"/>
</dbReference>
<name>A0A0F5N5N0_9MYCO</name>
<dbReference type="EMBL" id="LQPH01000031">
    <property type="protein sequence ID" value="ORW32899.1"/>
    <property type="molecule type" value="Genomic_DNA"/>
</dbReference>